<accession>A0A2M8ER11</accession>
<evidence type="ECO:0000313" key="3">
    <source>
        <dbReference type="EMBL" id="PJC25131.1"/>
    </source>
</evidence>
<feature type="active site" description="Tele-UMP-histidine intermediate" evidence="1">
    <location>
        <position position="186"/>
    </location>
</feature>
<dbReference type="InterPro" id="IPR053177">
    <property type="entry name" value="ADP-glucose_phosphorylase"/>
</dbReference>
<reference evidence="4" key="1">
    <citation type="submission" date="2017-09" db="EMBL/GenBank/DDBJ databases">
        <title>Depth-based differentiation of microbial function through sediment-hosted aquifers and enrichment of novel symbionts in the deep terrestrial subsurface.</title>
        <authorList>
            <person name="Probst A.J."/>
            <person name="Ladd B."/>
            <person name="Jarett J.K."/>
            <person name="Geller-Mcgrath D.E."/>
            <person name="Sieber C.M.K."/>
            <person name="Emerson J.B."/>
            <person name="Anantharaman K."/>
            <person name="Thomas B.C."/>
            <person name="Malmstrom R."/>
            <person name="Stieglmeier M."/>
            <person name="Klingl A."/>
            <person name="Woyke T."/>
            <person name="Ryan C.M."/>
            <person name="Banfield J.F."/>
        </authorList>
    </citation>
    <scope>NUCLEOTIDE SEQUENCE [LARGE SCALE GENOMIC DNA]</scope>
</reference>
<evidence type="ECO:0000259" key="2">
    <source>
        <dbReference type="Pfam" id="PF16268"/>
    </source>
</evidence>
<organism evidence="3 4">
    <name type="scientific">Candidatus Tagabacteria bacterium CG_4_9_14_0_2_um_filter_41_11</name>
    <dbReference type="NCBI Taxonomy" id="1975019"/>
    <lineage>
        <taxon>Bacteria</taxon>
        <taxon>Candidatus Tagaibacteriota</taxon>
    </lineage>
</organism>
<dbReference type="InterPro" id="IPR001937">
    <property type="entry name" value="GalP_UDPtransf1"/>
</dbReference>
<gene>
    <name evidence="3" type="ORF">CO056_02065</name>
</gene>
<dbReference type="EMBL" id="PFSH01000028">
    <property type="protein sequence ID" value="PJC25131.1"/>
    <property type="molecule type" value="Genomic_DNA"/>
</dbReference>
<dbReference type="Gene3D" id="3.30.428.10">
    <property type="entry name" value="HIT-like"/>
    <property type="match status" value="2"/>
</dbReference>
<evidence type="ECO:0000313" key="4">
    <source>
        <dbReference type="Proteomes" id="UP000230228"/>
    </source>
</evidence>
<dbReference type="Proteomes" id="UP000230228">
    <property type="component" value="Unassembled WGS sequence"/>
</dbReference>
<comment type="caution">
    <text evidence="3">The sequence shown here is derived from an EMBL/GenBank/DDBJ whole genome shotgun (WGS) entry which is preliminary data.</text>
</comment>
<dbReference type="SUPFAM" id="SSF54197">
    <property type="entry name" value="HIT-like"/>
    <property type="match status" value="2"/>
</dbReference>
<protein>
    <recommendedName>
        <fullName evidence="2">DUF4921 domain-containing protein</fullName>
    </recommendedName>
</protein>
<dbReference type="GO" id="GO:0008270">
    <property type="term" value="F:zinc ion binding"/>
    <property type="evidence" value="ECO:0007669"/>
    <property type="project" value="InterPro"/>
</dbReference>
<dbReference type="PANTHER" id="PTHR42763:SF2">
    <property type="entry name" value="ADP-GLUCOSE PHOSPHORYLASE"/>
    <property type="match status" value="1"/>
</dbReference>
<dbReference type="InterPro" id="IPR032576">
    <property type="entry name" value="DUF4921"/>
</dbReference>
<dbReference type="GO" id="GO:0008108">
    <property type="term" value="F:UDP-glucose:hexose-1-phosphate uridylyltransferase activity"/>
    <property type="evidence" value="ECO:0007669"/>
    <property type="project" value="InterPro"/>
</dbReference>
<name>A0A2M8ER11_9BACT</name>
<dbReference type="InterPro" id="IPR036265">
    <property type="entry name" value="HIT-like_sf"/>
</dbReference>
<dbReference type="PIRSF" id="PIRSF000808">
    <property type="entry name" value="GalT"/>
    <property type="match status" value="1"/>
</dbReference>
<dbReference type="PANTHER" id="PTHR42763">
    <property type="entry name" value="ADP-GLUCOSE PHOSPHORYLASE"/>
    <property type="match status" value="1"/>
</dbReference>
<feature type="domain" description="DUF4921" evidence="2">
    <location>
        <begin position="123"/>
        <end position="346"/>
    </location>
</feature>
<dbReference type="AlphaFoldDB" id="A0A2M8ER11"/>
<proteinExistence type="predicted"/>
<dbReference type="GO" id="GO:0006012">
    <property type="term" value="P:galactose metabolic process"/>
    <property type="evidence" value="ECO:0007669"/>
    <property type="project" value="InterPro"/>
</dbReference>
<dbReference type="Pfam" id="PF16268">
    <property type="entry name" value="DUF4921"/>
    <property type="match status" value="1"/>
</dbReference>
<evidence type="ECO:0000256" key="1">
    <source>
        <dbReference type="PIRSR" id="PIRSR000808-1"/>
    </source>
</evidence>
<sequence>MIKKYNHEFRKDLVSGDWILIAPSRRFRPYDRKKRSAEKIKVAKTDLKKEVADCLFENPQKNGNPSPILWYPRPETPLKKRKDFSTWFVQVIPNKYPLFNLPFGKSCPVVQSFGPQKTLKGIGFHELIITRDHFKTIDKMSIEEAELLLKAYQMRYQALANEPCINYIIVFHNHGKSSGASINHPHSQLVAVPVVDPDISKSLAGSRQYYEQFGKCIHCEMLEWELNQKKRIVYQNEHFVTLEPFAPRVSYETRIYPLSHAAHFEEITDEKRLALAESLRDAIGRISKVLKGDYNFFIHSAPFLSQKVDNYHWHIEILPRGYSWAGMELGVGIEVVVVPPEEAADNLRKIGRK</sequence>